<evidence type="ECO:0000313" key="2">
    <source>
        <dbReference type="EMBL" id="MFC3457244.1"/>
    </source>
</evidence>
<protein>
    <submittedName>
        <fullName evidence="2">Uncharacterized protein</fullName>
    </submittedName>
</protein>
<gene>
    <name evidence="2" type="ORF">ACFOPH_03125</name>
</gene>
<reference evidence="3" key="1">
    <citation type="journal article" date="2019" name="Int. J. Syst. Evol. Microbiol.">
        <title>The Global Catalogue of Microorganisms (GCM) 10K type strain sequencing project: providing services to taxonomists for standard genome sequencing and annotation.</title>
        <authorList>
            <consortium name="The Broad Institute Genomics Platform"/>
            <consortium name="The Broad Institute Genome Sequencing Center for Infectious Disease"/>
            <person name="Wu L."/>
            <person name="Ma J."/>
        </authorList>
    </citation>
    <scope>NUCLEOTIDE SEQUENCE [LARGE SCALE GENOMIC DNA]</scope>
    <source>
        <strain evidence="3">CCM 7480</strain>
    </source>
</reference>
<comment type="caution">
    <text evidence="2">The sequence shown here is derived from an EMBL/GenBank/DDBJ whole genome shotgun (WGS) entry which is preliminary data.</text>
</comment>
<keyword evidence="3" id="KW-1185">Reference proteome</keyword>
<feature type="region of interest" description="Disordered" evidence="1">
    <location>
        <begin position="67"/>
        <end position="89"/>
    </location>
</feature>
<proteinExistence type="predicted"/>
<evidence type="ECO:0000313" key="3">
    <source>
        <dbReference type="Proteomes" id="UP001595665"/>
    </source>
</evidence>
<organism evidence="2 3">
    <name type="scientific">Massilia haematophila</name>
    <dbReference type="NCBI Taxonomy" id="457923"/>
    <lineage>
        <taxon>Bacteria</taxon>
        <taxon>Pseudomonadati</taxon>
        <taxon>Pseudomonadota</taxon>
        <taxon>Betaproteobacteria</taxon>
        <taxon>Burkholderiales</taxon>
        <taxon>Oxalobacteraceae</taxon>
        <taxon>Telluria group</taxon>
        <taxon>Massilia</taxon>
    </lineage>
</organism>
<dbReference type="EMBL" id="JBHRVV010000001">
    <property type="protein sequence ID" value="MFC3457244.1"/>
    <property type="molecule type" value="Genomic_DNA"/>
</dbReference>
<accession>A0ABV7PH34</accession>
<dbReference type="Proteomes" id="UP001595665">
    <property type="component" value="Unassembled WGS sequence"/>
</dbReference>
<sequence>MLIKKINQGDLLPRFYGVAWVDWYRDQAICLPLGLNVAAACARNVYYSIKNAGRLVRANPRDAYQQGLRDGRAEASRSLDIQPTRPWPR</sequence>
<dbReference type="RefSeq" id="WP_379733491.1">
    <property type="nucleotide sequence ID" value="NZ_JBHRVV010000001.1"/>
</dbReference>
<name>A0ABV7PH34_9BURK</name>
<evidence type="ECO:0000256" key="1">
    <source>
        <dbReference type="SAM" id="MobiDB-lite"/>
    </source>
</evidence>